<feature type="transmembrane region" description="Helical" evidence="1">
    <location>
        <begin position="184"/>
        <end position="203"/>
    </location>
</feature>
<organism evidence="2 3">
    <name type="scientific">Alkalibaculum sporogenes</name>
    <dbReference type="NCBI Taxonomy" id="2655001"/>
    <lineage>
        <taxon>Bacteria</taxon>
        <taxon>Bacillati</taxon>
        <taxon>Bacillota</taxon>
        <taxon>Clostridia</taxon>
        <taxon>Eubacteriales</taxon>
        <taxon>Eubacteriaceae</taxon>
        <taxon>Alkalibaculum</taxon>
    </lineage>
</organism>
<comment type="caution">
    <text evidence="2">The sequence shown here is derived from an EMBL/GenBank/DDBJ whole genome shotgun (WGS) entry which is preliminary data.</text>
</comment>
<evidence type="ECO:0000313" key="3">
    <source>
        <dbReference type="Proteomes" id="UP000440004"/>
    </source>
</evidence>
<name>A0A6A7KA99_9FIRM</name>
<feature type="transmembrane region" description="Helical" evidence="1">
    <location>
        <begin position="7"/>
        <end position="31"/>
    </location>
</feature>
<protein>
    <submittedName>
        <fullName evidence="2">Uncharacterized protein</fullName>
    </submittedName>
</protein>
<sequence length="259" mass="30477">MSLITKNILIFFSFKLLVLVAVVSCVSLTYLNEIDGILTAYEVTIAVIANPYYVTFISLPFLIFMIYKLQNDYSIYMIIRFKKIRNYIYIQFISIFIIISIYVIIQILVVIMITRAVLPHQNIFLFMNQSVDLTQTVFDSLKIYSYYNETPLIALFKLAGYMIFGMYISSILFYIVINTFSKKIVLIIQIIEYMGMIVAVHSIDQYNNIIGYLFINNYFILHFGYNYNINHMLEIMLLTIIILVIYLNTYLNKNVKVEY</sequence>
<dbReference type="Proteomes" id="UP000440004">
    <property type="component" value="Unassembled WGS sequence"/>
</dbReference>
<gene>
    <name evidence="2" type="ORF">GC105_11250</name>
</gene>
<feature type="transmembrane region" description="Helical" evidence="1">
    <location>
        <begin position="88"/>
        <end position="118"/>
    </location>
</feature>
<dbReference type="RefSeq" id="WP_152804801.1">
    <property type="nucleotide sequence ID" value="NZ_WHNX01000017.1"/>
</dbReference>
<reference evidence="2 3" key="1">
    <citation type="submission" date="2019-10" db="EMBL/GenBank/DDBJ databases">
        <title>Alkalibaculum tamaniensis sp.nov., a new alkaliphilic acetogen, isolated on methoxylated aromatics from a mud volcano.</title>
        <authorList>
            <person name="Khomyakova M.A."/>
            <person name="Merkel A.Y."/>
            <person name="Bonch-Osmolovskaya E.A."/>
            <person name="Slobodkin A.I."/>
        </authorList>
    </citation>
    <scope>NUCLEOTIDE SEQUENCE [LARGE SCALE GENOMIC DNA]</scope>
    <source>
        <strain evidence="2 3">M08DMB</strain>
    </source>
</reference>
<evidence type="ECO:0000256" key="1">
    <source>
        <dbReference type="SAM" id="Phobius"/>
    </source>
</evidence>
<feature type="transmembrane region" description="Helical" evidence="1">
    <location>
        <begin position="158"/>
        <end position="177"/>
    </location>
</feature>
<feature type="transmembrane region" description="Helical" evidence="1">
    <location>
        <begin position="232"/>
        <end position="251"/>
    </location>
</feature>
<feature type="transmembrane region" description="Helical" evidence="1">
    <location>
        <begin position="43"/>
        <end position="67"/>
    </location>
</feature>
<accession>A0A6A7KA99</accession>
<keyword evidence="3" id="KW-1185">Reference proteome</keyword>
<evidence type="ECO:0000313" key="2">
    <source>
        <dbReference type="EMBL" id="MPW26364.1"/>
    </source>
</evidence>
<dbReference type="EMBL" id="WHNX01000017">
    <property type="protein sequence ID" value="MPW26364.1"/>
    <property type="molecule type" value="Genomic_DNA"/>
</dbReference>
<dbReference type="AlphaFoldDB" id="A0A6A7KA99"/>
<keyword evidence="1" id="KW-0472">Membrane</keyword>
<keyword evidence="1" id="KW-0812">Transmembrane</keyword>
<proteinExistence type="predicted"/>
<keyword evidence="1" id="KW-1133">Transmembrane helix</keyword>